<evidence type="ECO:0000313" key="4">
    <source>
        <dbReference type="Proteomes" id="UP000722791"/>
    </source>
</evidence>
<organism evidence="3 4">
    <name type="scientific">Volvox reticuliferus</name>
    <dbReference type="NCBI Taxonomy" id="1737510"/>
    <lineage>
        <taxon>Eukaryota</taxon>
        <taxon>Viridiplantae</taxon>
        <taxon>Chlorophyta</taxon>
        <taxon>core chlorophytes</taxon>
        <taxon>Chlorophyceae</taxon>
        <taxon>CS clade</taxon>
        <taxon>Chlamydomonadales</taxon>
        <taxon>Volvocaceae</taxon>
        <taxon>Volvox</taxon>
    </lineage>
</organism>
<sequence>MAEGICGLCAKAVEPDDYYRELICSRKCEGNVVHELCVERYLKRHGHGCDQKTGYDCPRTQQNGKPCPGTIKRTHVRFPTNAKKKEQNRQAAVVVNSIANASRAVAIPVQASKAGAPMAKETQKAITKFAKVTIVQRALNPGVIVQHGKPTEQTAVVYHGVEGEGAADADDFSNFRLIGKRASKRNEDESEWDSNARQPAMQTYSSDKNLRIQASRLHKQSTQYGNTASAVSNNSAMAPEPVVPQRIVPGLTTTTKAAAGTSSLQQQRALVAELRAKEKMPIANRASAATQAGERTGLAGWGIDEAKKSQVQKRNQNAFQLIADGDAPFGDMVATCDQGLAPSLYAPDAASITVSDTAFLFEVGPSTPATDEPEQQPLRRSSFSGSGVAADTAALNSLISAQLPTEPQDAAPIVDYDQLFSLEDGALVVLDKQSGFFLHLEHVHGQDPEMIGFQDEAGNVTYYVVVRASAKLAQQQASAAATAGHMAADSSCLDGSGNVIDRPSATHCALGPSAQENKAPLAMVNPGLGATRGGHAFTGMTIAATAEAVQEGMVKDDEDELNDLLALCLA</sequence>
<proteinExistence type="predicted"/>
<comment type="caution">
    <text evidence="3">The sequence shown here is derived from an EMBL/GenBank/DDBJ whole genome shotgun (WGS) entry which is preliminary data.</text>
</comment>
<feature type="region of interest" description="Disordered" evidence="1">
    <location>
        <begin position="183"/>
        <end position="207"/>
    </location>
</feature>
<evidence type="ECO:0000313" key="5">
    <source>
        <dbReference type="Proteomes" id="UP000747110"/>
    </source>
</evidence>
<evidence type="ECO:0000313" key="2">
    <source>
        <dbReference type="EMBL" id="GIL80864.1"/>
    </source>
</evidence>
<feature type="region of interest" description="Disordered" evidence="1">
    <location>
        <begin position="364"/>
        <end position="385"/>
    </location>
</feature>
<dbReference type="EMBL" id="BNCP01000020">
    <property type="protein sequence ID" value="GIL80864.1"/>
    <property type="molecule type" value="Genomic_DNA"/>
</dbReference>
<dbReference type="Proteomes" id="UP000747110">
    <property type="component" value="Unassembled WGS sequence"/>
</dbReference>
<keyword evidence="5" id="KW-1185">Reference proteome</keyword>
<evidence type="ECO:0000256" key="1">
    <source>
        <dbReference type="SAM" id="MobiDB-lite"/>
    </source>
</evidence>
<protein>
    <submittedName>
        <fullName evidence="3">Uncharacterized protein</fullName>
    </submittedName>
</protein>
<dbReference type="EMBL" id="BNCQ01000017">
    <property type="protein sequence ID" value="GIM04929.1"/>
    <property type="molecule type" value="Genomic_DNA"/>
</dbReference>
<dbReference type="OrthoDB" id="551102at2759"/>
<evidence type="ECO:0000313" key="3">
    <source>
        <dbReference type="EMBL" id="GIM04929.1"/>
    </source>
</evidence>
<name>A0A8J4LPZ5_9CHLO</name>
<feature type="compositionally biased region" description="Polar residues" evidence="1">
    <location>
        <begin position="193"/>
        <end position="207"/>
    </location>
</feature>
<reference evidence="3" key="1">
    <citation type="journal article" date="2021" name="Proc. Natl. Acad. Sci. U.S.A.">
        <title>Three genomes in the algal genus Volvox reveal the fate of a haploid sex-determining region after a transition to homothallism.</title>
        <authorList>
            <person name="Yamamoto K."/>
            <person name="Hamaji T."/>
            <person name="Kawai-Toyooka H."/>
            <person name="Matsuzaki R."/>
            <person name="Takahashi F."/>
            <person name="Nishimura Y."/>
            <person name="Kawachi M."/>
            <person name="Noguchi H."/>
            <person name="Minakuchi Y."/>
            <person name="Umen J.G."/>
            <person name="Toyoda A."/>
            <person name="Nozaki H."/>
        </authorList>
    </citation>
    <scope>NUCLEOTIDE SEQUENCE</scope>
    <source>
        <strain evidence="3">NIES-3785</strain>
        <strain evidence="2">NIES-3786</strain>
    </source>
</reference>
<accession>A0A8J4LPZ5</accession>
<dbReference type="AlphaFoldDB" id="A0A8J4LPZ5"/>
<dbReference type="Proteomes" id="UP000722791">
    <property type="component" value="Unassembled WGS sequence"/>
</dbReference>
<gene>
    <name evidence="2" type="ORF">Vretifemale_9932</name>
    <name evidence="3" type="ORF">Vretimale_9429</name>
</gene>